<feature type="domain" description="Reverse transcriptase" evidence="1">
    <location>
        <begin position="1"/>
        <end position="112"/>
    </location>
</feature>
<name>A0AAV4IDR7_9GAST</name>
<dbReference type="EMBL" id="BMAT01002513">
    <property type="protein sequence ID" value="GFS08296.1"/>
    <property type="molecule type" value="Genomic_DNA"/>
</dbReference>
<dbReference type="PROSITE" id="PS50878">
    <property type="entry name" value="RT_POL"/>
    <property type="match status" value="1"/>
</dbReference>
<proteinExistence type="predicted"/>
<protein>
    <submittedName>
        <fullName evidence="2">Enzymatic polyprotein</fullName>
    </submittedName>
</protein>
<dbReference type="SUPFAM" id="SSF56672">
    <property type="entry name" value="DNA/RNA polymerases"/>
    <property type="match status" value="1"/>
</dbReference>
<dbReference type="PANTHER" id="PTHR24559">
    <property type="entry name" value="TRANSPOSON TY3-I GAG-POL POLYPROTEIN"/>
    <property type="match status" value="1"/>
</dbReference>
<dbReference type="InterPro" id="IPR000477">
    <property type="entry name" value="RT_dom"/>
</dbReference>
<sequence length="112" mass="12791">MSNLSGYRFFTKLDLTKSYWQVPLEEKTKPLTAFSTLKGLYQYKVLSFGLKGSPATFNRMMRKLLKDIGPGVEVFVDDVLCHASTWKEHIEICKKVLQRLSDANVIVKSSKT</sequence>
<organism evidence="2 3">
    <name type="scientific">Elysia marginata</name>
    <dbReference type="NCBI Taxonomy" id="1093978"/>
    <lineage>
        <taxon>Eukaryota</taxon>
        <taxon>Metazoa</taxon>
        <taxon>Spiralia</taxon>
        <taxon>Lophotrochozoa</taxon>
        <taxon>Mollusca</taxon>
        <taxon>Gastropoda</taxon>
        <taxon>Heterobranchia</taxon>
        <taxon>Euthyneura</taxon>
        <taxon>Panpulmonata</taxon>
        <taxon>Sacoglossa</taxon>
        <taxon>Placobranchoidea</taxon>
        <taxon>Plakobranchidae</taxon>
        <taxon>Elysia</taxon>
    </lineage>
</organism>
<dbReference type="Proteomes" id="UP000762676">
    <property type="component" value="Unassembled WGS sequence"/>
</dbReference>
<gene>
    <name evidence="2" type="ORF">ElyMa_001270500</name>
</gene>
<evidence type="ECO:0000259" key="1">
    <source>
        <dbReference type="PROSITE" id="PS50878"/>
    </source>
</evidence>
<dbReference type="CDD" id="cd01647">
    <property type="entry name" value="RT_LTR"/>
    <property type="match status" value="1"/>
</dbReference>
<evidence type="ECO:0000313" key="2">
    <source>
        <dbReference type="EMBL" id="GFS08296.1"/>
    </source>
</evidence>
<keyword evidence="3" id="KW-1185">Reference proteome</keyword>
<dbReference type="Gene3D" id="3.30.70.270">
    <property type="match status" value="1"/>
</dbReference>
<evidence type="ECO:0000313" key="3">
    <source>
        <dbReference type="Proteomes" id="UP000762676"/>
    </source>
</evidence>
<reference evidence="2 3" key="1">
    <citation type="journal article" date="2021" name="Elife">
        <title>Chloroplast acquisition without the gene transfer in kleptoplastic sea slugs, Plakobranchus ocellatus.</title>
        <authorList>
            <person name="Maeda T."/>
            <person name="Takahashi S."/>
            <person name="Yoshida T."/>
            <person name="Shimamura S."/>
            <person name="Takaki Y."/>
            <person name="Nagai Y."/>
            <person name="Toyoda A."/>
            <person name="Suzuki Y."/>
            <person name="Arimoto A."/>
            <person name="Ishii H."/>
            <person name="Satoh N."/>
            <person name="Nishiyama T."/>
            <person name="Hasebe M."/>
            <person name="Maruyama T."/>
            <person name="Minagawa J."/>
            <person name="Obokata J."/>
            <person name="Shigenobu S."/>
        </authorList>
    </citation>
    <scope>NUCLEOTIDE SEQUENCE [LARGE SCALE GENOMIC DNA]</scope>
</reference>
<dbReference type="Gene3D" id="3.10.10.10">
    <property type="entry name" value="HIV Type 1 Reverse Transcriptase, subunit A, domain 1"/>
    <property type="match status" value="1"/>
</dbReference>
<dbReference type="InterPro" id="IPR053134">
    <property type="entry name" value="RNA-dir_DNA_polymerase"/>
</dbReference>
<dbReference type="PANTHER" id="PTHR24559:SF444">
    <property type="entry name" value="REVERSE TRANSCRIPTASE DOMAIN-CONTAINING PROTEIN"/>
    <property type="match status" value="1"/>
</dbReference>
<dbReference type="InterPro" id="IPR043128">
    <property type="entry name" value="Rev_trsase/Diguanyl_cyclase"/>
</dbReference>
<dbReference type="AlphaFoldDB" id="A0AAV4IDR7"/>
<comment type="caution">
    <text evidence="2">The sequence shown here is derived from an EMBL/GenBank/DDBJ whole genome shotgun (WGS) entry which is preliminary data.</text>
</comment>
<accession>A0AAV4IDR7</accession>
<dbReference type="Pfam" id="PF00078">
    <property type="entry name" value="RVT_1"/>
    <property type="match status" value="1"/>
</dbReference>
<dbReference type="InterPro" id="IPR043502">
    <property type="entry name" value="DNA/RNA_pol_sf"/>
</dbReference>